<dbReference type="GO" id="GO:0016529">
    <property type="term" value="C:sarcoplasmic reticulum"/>
    <property type="evidence" value="ECO:0007669"/>
    <property type="project" value="TreeGrafter"/>
</dbReference>
<dbReference type="GO" id="GO:0043066">
    <property type="term" value="P:negative regulation of apoptotic process"/>
    <property type="evidence" value="ECO:0007669"/>
    <property type="project" value="InterPro"/>
</dbReference>
<organism evidence="1 2">
    <name type="scientific">Manduca sexta</name>
    <name type="common">Tobacco hawkmoth</name>
    <name type="synonym">Tobacco hornworm</name>
    <dbReference type="NCBI Taxonomy" id="7130"/>
    <lineage>
        <taxon>Eukaryota</taxon>
        <taxon>Metazoa</taxon>
        <taxon>Ecdysozoa</taxon>
        <taxon>Arthropoda</taxon>
        <taxon>Hexapoda</taxon>
        <taxon>Insecta</taxon>
        <taxon>Pterygota</taxon>
        <taxon>Neoptera</taxon>
        <taxon>Endopterygota</taxon>
        <taxon>Lepidoptera</taxon>
        <taxon>Glossata</taxon>
        <taxon>Ditrysia</taxon>
        <taxon>Bombycoidea</taxon>
        <taxon>Sphingidae</taxon>
        <taxon>Sphinginae</taxon>
        <taxon>Sphingini</taxon>
        <taxon>Manduca</taxon>
    </lineage>
</organism>
<dbReference type="GO" id="GO:0015629">
    <property type="term" value="C:actin cytoskeleton"/>
    <property type="evidence" value="ECO:0007669"/>
    <property type="project" value="TreeGrafter"/>
</dbReference>
<reference evidence="1" key="2">
    <citation type="submission" date="2020-12" db="EMBL/GenBank/DDBJ databases">
        <authorList>
            <person name="Kanost M."/>
        </authorList>
    </citation>
    <scope>NUCLEOTIDE SEQUENCE</scope>
</reference>
<protein>
    <recommendedName>
        <fullName evidence="3">HCLS1-associated protein X-1</fullName>
    </recommendedName>
</protein>
<gene>
    <name evidence="1" type="ORF">O3G_MSEX003682</name>
</gene>
<evidence type="ECO:0000313" key="1">
    <source>
        <dbReference type="EMBL" id="KAG6445008.1"/>
    </source>
</evidence>
<dbReference type="EMBL" id="JH668315">
    <property type="protein sequence ID" value="KAG6445008.1"/>
    <property type="molecule type" value="Genomic_DNA"/>
</dbReference>
<dbReference type="PANTHER" id="PTHR14938:SF2">
    <property type="entry name" value="HCLS1-ASSOCIATED PROTEIN X-1"/>
    <property type="match status" value="1"/>
</dbReference>
<dbReference type="GO" id="GO:0016324">
    <property type="term" value="C:apical plasma membrane"/>
    <property type="evidence" value="ECO:0007669"/>
    <property type="project" value="TreeGrafter"/>
</dbReference>
<dbReference type="AlphaFoldDB" id="A0A922CGT2"/>
<evidence type="ECO:0008006" key="3">
    <source>
        <dbReference type="Google" id="ProtNLM"/>
    </source>
</evidence>
<comment type="caution">
    <text evidence="1">The sequence shown here is derived from an EMBL/GenBank/DDBJ whole genome shotgun (WGS) entry which is preliminary data.</text>
</comment>
<sequence length="243" mass="27502">MNNSAFMDRLRSFLGIRQEPPANDFRNPIWGSDDEDDGDELYTRNEMESFEESMDMHREFTKQMHDMLKSFGNMFGDMRLFFQDDQFENFPGLTDGVAEGSGMNSSSLRDYYLKPGYLGHKVEHPKEDIDLDGKISSHEISGLLKQKESDQNAGPAVPFDGSMVPGRSFCQTIITTSVTKPDGTVETRRIIKNGNEVIEETTTSAPDSRGPGPYNQSMDTFNNAGFIYNQVMSELSTLFKNFY</sequence>
<dbReference type="Proteomes" id="UP000791440">
    <property type="component" value="Unassembled WGS sequence"/>
</dbReference>
<dbReference type="PANTHER" id="PTHR14938">
    <property type="entry name" value="HCLS1-ASSOCIATED PROTEIN X-1"/>
    <property type="match status" value="1"/>
</dbReference>
<proteinExistence type="predicted"/>
<dbReference type="GO" id="GO:0030833">
    <property type="term" value="P:regulation of actin filament polymerization"/>
    <property type="evidence" value="ECO:0007669"/>
    <property type="project" value="TreeGrafter"/>
</dbReference>
<accession>A0A922CGT2</accession>
<dbReference type="GO" id="GO:0005739">
    <property type="term" value="C:mitochondrion"/>
    <property type="evidence" value="ECO:0007669"/>
    <property type="project" value="TreeGrafter"/>
</dbReference>
<evidence type="ECO:0000313" key="2">
    <source>
        <dbReference type="Proteomes" id="UP000791440"/>
    </source>
</evidence>
<name>A0A922CGT2_MANSE</name>
<dbReference type="InterPro" id="IPR017248">
    <property type="entry name" value="HAX-1"/>
</dbReference>
<reference evidence="1" key="1">
    <citation type="journal article" date="2016" name="Insect Biochem. Mol. Biol.">
        <title>Multifaceted biological insights from a draft genome sequence of the tobacco hornworm moth, Manduca sexta.</title>
        <authorList>
            <person name="Kanost M.R."/>
            <person name="Arrese E.L."/>
            <person name="Cao X."/>
            <person name="Chen Y.R."/>
            <person name="Chellapilla S."/>
            <person name="Goldsmith M.R."/>
            <person name="Grosse-Wilde E."/>
            <person name="Heckel D.G."/>
            <person name="Herndon N."/>
            <person name="Jiang H."/>
            <person name="Papanicolaou A."/>
            <person name="Qu J."/>
            <person name="Soulages J.L."/>
            <person name="Vogel H."/>
            <person name="Walters J."/>
            <person name="Waterhouse R.M."/>
            <person name="Ahn S.J."/>
            <person name="Almeida F.C."/>
            <person name="An C."/>
            <person name="Aqrawi P."/>
            <person name="Bretschneider A."/>
            <person name="Bryant W.B."/>
            <person name="Bucks S."/>
            <person name="Chao H."/>
            <person name="Chevignon G."/>
            <person name="Christen J.M."/>
            <person name="Clarke D.F."/>
            <person name="Dittmer N.T."/>
            <person name="Ferguson L.C.F."/>
            <person name="Garavelou S."/>
            <person name="Gordon K.H.J."/>
            <person name="Gunaratna R.T."/>
            <person name="Han Y."/>
            <person name="Hauser F."/>
            <person name="He Y."/>
            <person name="Heidel-Fischer H."/>
            <person name="Hirsh A."/>
            <person name="Hu Y."/>
            <person name="Jiang H."/>
            <person name="Kalra D."/>
            <person name="Klinner C."/>
            <person name="Konig C."/>
            <person name="Kovar C."/>
            <person name="Kroll A.R."/>
            <person name="Kuwar S.S."/>
            <person name="Lee S.L."/>
            <person name="Lehman R."/>
            <person name="Li K."/>
            <person name="Li Z."/>
            <person name="Liang H."/>
            <person name="Lovelace S."/>
            <person name="Lu Z."/>
            <person name="Mansfield J.H."/>
            <person name="McCulloch K.J."/>
            <person name="Mathew T."/>
            <person name="Morton B."/>
            <person name="Muzny D.M."/>
            <person name="Neunemann D."/>
            <person name="Ongeri F."/>
            <person name="Pauchet Y."/>
            <person name="Pu L.L."/>
            <person name="Pyrousis I."/>
            <person name="Rao X.J."/>
            <person name="Redding A."/>
            <person name="Roesel C."/>
            <person name="Sanchez-Gracia A."/>
            <person name="Schaack S."/>
            <person name="Shukla A."/>
            <person name="Tetreau G."/>
            <person name="Wang Y."/>
            <person name="Xiong G.H."/>
            <person name="Traut W."/>
            <person name="Walsh T.K."/>
            <person name="Worley K.C."/>
            <person name="Wu D."/>
            <person name="Wu W."/>
            <person name="Wu Y.Q."/>
            <person name="Zhang X."/>
            <person name="Zou Z."/>
            <person name="Zucker H."/>
            <person name="Briscoe A.D."/>
            <person name="Burmester T."/>
            <person name="Clem R.J."/>
            <person name="Feyereisen R."/>
            <person name="Grimmelikhuijzen C.J.P."/>
            <person name="Hamodrakas S.J."/>
            <person name="Hansson B.S."/>
            <person name="Huguet E."/>
            <person name="Jermiin L.S."/>
            <person name="Lan Q."/>
            <person name="Lehman H.K."/>
            <person name="Lorenzen M."/>
            <person name="Merzendorfer H."/>
            <person name="Michalopoulos I."/>
            <person name="Morton D.B."/>
            <person name="Muthukrishnan S."/>
            <person name="Oakeshott J.G."/>
            <person name="Palmer W."/>
            <person name="Park Y."/>
            <person name="Passarelli A.L."/>
            <person name="Rozas J."/>
            <person name="Schwartz L.M."/>
            <person name="Smith W."/>
            <person name="Southgate A."/>
            <person name="Vilcinskas A."/>
            <person name="Vogt R."/>
            <person name="Wang P."/>
            <person name="Werren J."/>
            <person name="Yu X.Q."/>
            <person name="Zhou J.J."/>
            <person name="Brown S.J."/>
            <person name="Scherer S.E."/>
            <person name="Richards S."/>
            <person name="Blissard G.W."/>
        </authorList>
    </citation>
    <scope>NUCLEOTIDE SEQUENCE</scope>
</reference>
<keyword evidence="2" id="KW-1185">Reference proteome</keyword>
<dbReference type="GO" id="GO:0030136">
    <property type="term" value="C:clathrin-coated vesicle"/>
    <property type="evidence" value="ECO:0007669"/>
    <property type="project" value="TreeGrafter"/>
</dbReference>